<keyword evidence="4" id="KW-0496">Mitochondrion</keyword>
<feature type="compositionally biased region" description="Basic and acidic residues" evidence="5">
    <location>
        <begin position="104"/>
        <end position="117"/>
    </location>
</feature>
<dbReference type="SUPFAM" id="SSF75620">
    <property type="entry name" value="Release factor"/>
    <property type="match status" value="1"/>
</dbReference>
<dbReference type="EMBL" id="MU251403">
    <property type="protein sequence ID" value="KAG9236608.1"/>
    <property type="molecule type" value="Genomic_DNA"/>
</dbReference>
<protein>
    <submittedName>
        <fullName evidence="7">RF-1 domain-containing protein</fullName>
    </submittedName>
</protein>
<reference evidence="7" key="1">
    <citation type="journal article" date="2021" name="IMA Fungus">
        <title>Genomic characterization of three marine fungi, including Emericellopsis atlantica sp. nov. with signatures of a generalist lifestyle and marine biomass degradation.</title>
        <authorList>
            <person name="Hagestad O.C."/>
            <person name="Hou L."/>
            <person name="Andersen J.H."/>
            <person name="Hansen E.H."/>
            <person name="Altermark B."/>
            <person name="Li C."/>
            <person name="Kuhnert E."/>
            <person name="Cox R.J."/>
            <person name="Crous P.W."/>
            <person name="Spatafora J.W."/>
            <person name="Lail K."/>
            <person name="Amirebrahimi M."/>
            <person name="Lipzen A."/>
            <person name="Pangilinan J."/>
            <person name="Andreopoulos W."/>
            <person name="Hayes R.D."/>
            <person name="Ng V."/>
            <person name="Grigoriev I.V."/>
            <person name="Jackson S.A."/>
            <person name="Sutton T.D.S."/>
            <person name="Dobson A.D.W."/>
            <person name="Rama T."/>
        </authorList>
    </citation>
    <scope>NUCLEOTIDE SEQUENCE</scope>
    <source>
        <strain evidence="7">TRa018bII</strain>
    </source>
</reference>
<dbReference type="InterPro" id="IPR045853">
    <property type="entry name" value="Pep_chain_release_fac_I_sf"/>
</dbReference>
<evidence type="ECO:0000256" key="2">
    <source>
        <dbReference type="ARBA" id="ARBA00010835"/>
    </source>
</evidence>
<dbReference type="OrthoDB" id="277888at2759"/>
<dbReference type="Gene3D" id="3.30.160.20">
    <property type="match status" value="1"/>
</dbReference>
<feature type="region of interest" description="Disordered" evidence="5">
    <location>
        <begin position="85"/>
        <end position="144"/>
    </location>
</feature>
<feature type="domain" description="Prokaryotic-type class I peptide chain release factors" evidence="6">
    <location>
        <begin position="14"/>
        <end position="105"/>
    </location>
</feature>
<evidence type="ECO:0000256" key="1">
    <source>
        <dbReference type="ARBA" id="ARBA00004173"/>
    </source>
</evidence>
<dbReference type="PANTHER" id="PTHR46203">
    <property type="entry name" value="PROBABLE PEPTIDE CHAIN RELEASE FACTOR C12ORF65"/>
    <property type="match status" value="1"/>
</dbReference>
<dbReference type="InterPro" id="IPR052405">
    <property type="entry name" value="Mito_Transl_Release_Factor"/>
</dbReference>
<evidence type="ECO:0000256" key="5">
    <source>
        <dbReference type="SAM" id="MobiDB-lite"/>
    </source>
</evidence>
<keyword evidence="3" id="KW-0809">Transit peptide</keyword>
<organism evidence="7 8">
    <name type="scientific">Amylocarpus encephaloides</name>
    <dbReference type="NCBI Taxonomy" id="45428"/>
    <lineage>
        <taxon>Eukaryota</taxon>
        <taxon>Fungi</taxon>
        <taxon>Dikarya</taxon>
        <taxon>Ascomycota</taxon>
        <taxon>Pezizomycotina</taxon>
        <taxon>Leotiomycetes</taxon>
        <taxon>Helotiales</taxon>
        <taxon>Helotiales incertae sedis</taxon>
        <taxon>Amylocarpus</taxon>
    </lineage>
</organism>
<sequence length="144" mass="16118">MPDKPKPPPETSFTEVFLHGSGPGGQKINKTSSAVQLKHLPTGMVVKVQATRSRTQNRKLARQMLADRLDDREMGEGSWRKVVGEVKKRKKASKGKKARRKYRKLGEGEFEGERGEGDVDVDEGMGLEERGEDRQTEAQDQGQK</sequence>
<proteinExistence type="inferred from homology"/>
<comment type="similarity">
    <text evidence="2">Belongs to the prokaryotic/mitochondrial release factor family.</text>
</comment>
<dbReference type="PANTHER" id="PTHR46203:SF1">
    <property type="entry name" value="MITOCHONDRIAL TRANSLATION RELEASE FACTOR IN RESCUE"/>
    <property type="match status" value="1"/>
</dbReference>
<keyword evidence="8" id="KW-1185">Reference proteome</keyword>
<evidence type="ECO:0000256" key="3">
    <source>
        <dbReference type="ARBA" id="ARBA00022946"/>
    </source>
</evidence>
<dbReference type="GO" id="GO:0005739">
    <property type="term" value="C:mitochondrion"/>
    <property type="evidence" value="ECO:0007669"/>
    <property type="project" value="UniProtKB-SubCell"/>
</dbReference>
<evidence type="ECO:0000313" key="8">
    <source>
        <dbReference type="Proteomes" id="UP000824998"/>
    </source>
</evidence>
<evidence type="ECO:0000259" key="6">
    <source>
        <dbReference type="Pfam" id="PF00472"/>
    </source>
</evidence>
<dbReference type="FunFam" id="3.30.160.20:FF:000065">
    <property type="entry name" value="Peptidyl-tRNA hydrolase domain protein"/>
    <property type="match status" value="1"/>
</dbReference>
<dbReference type="Pfam" id="PF00472">
    <property type="entry name" value="RF-1"/>
    <property type="match status" value="1"/>
</dbReference>
<accession>A0A9P8C7B3</accession>
<feature type="compositionally biased region" description="Basic and acidic residues" evidence="5">
    <location>
        <begin position="127"/>
        <end position="144"/>
    </location>
</feature>
<dbReference type="GO" id="GO:0032543">
    <property type="term" value="P:mitochondrial translation"/>
    <property type="evidence" value="ECO:0007669"/>
    <property type="project" value="UniProtKB-ARBA"/>
</dbReference>
<dbReference type="Proteomes" id="UP000824998">
    <property type="component" value="Unassembled WGS sequence"/>
</dbReference>
<comment type="subcellular location">
    <subcellularLocation>
        <location evidence="1">Mitochondrion</location>
    </subcellularLocation>
</comment>
<name>A0A9P8C7B3_9HELO</name>
<evidence type="ECO:0000256" key="4">
    <source>
        <dbReference type="ARBA" id="ARBA00023128"/>
    </source>
</evidence>
<feature type="compositionally biased region" description="Basic residues" evidence="5">
    <location>
        <begin position="87"/>
        <end position="103"/>
    </location>
</feature>
<feature type="region of interest" description="Disordered" evidence="5">
    <location>
        <begin position="1"/>
        <end position="29"/>
    </location>
</feature>
<dbReference type="AlphaFoldDB" id="A0A9P8C7B3"/>
<dbReference type="GO" id="GO:0003747">
    <property type="term" value="F:translation release factor activity"/>
    <property type="evidence" value="ECO:0007669"/>
    <property type="project" value="InterPro"/>
</dbReference>
<comment type="caution">
    <text evidence="7">The sequence shown here is derived from an EMBL/GenBank/DDBJ whole genome shotgun (WGS) entry which is preliminary data.</text>
</comment>
<evidence type="ECO:0000313" key="7">
    <source>
        <dbReference type="EMBL" id="KAG9236608.1"/>
    </source>
</evidence>
<gene>
    <name evidence="7" type="ORF">BJ875DRAFT_482082</name>
</gene>
<dbReference type="InterPro" id="IPR000352">
    <property type="entry name" value="Pep_chain_release_fac_I"/>
</dbReference>